<keyword evidence="1" id="KW-0813">Transport</keyword>
<dbReference type="InterPro" id="IPR011662">
    <property type="entry name" value="Secretin/TonB_short_N"/>
</dbReference>
<feature type="region of interest" description="Disordered" evidence="4">
    <location>
        <begin position="392"/>
        <end position="427"/>
    </location>
</feature>
<keyword evidence="5" id="KW-0732">Signal</keyword>
<dbReference type="InterPro" id="IPR038591">
    <property type="entry name" value="NolW-like_sf"/>
</dbReference>
<dbReference type="Proteomes" id="UP000236655">
    <property type="component" value="Chromosome"/>
</dbReference>
<dbReference type="InterPro" id="IPR005644">
    <property type="entry name" value="NolW-like"/>
</dbReference>
<evidence type="ECO:0000256" key="2">
    <source>
        <dbReference type="ARBA" id="ARBA00023136"/>
    </source>
</evidence>
<feature type="compositionally biased region" description="Low complexity" evidence="4">
    <location>
        <begin position="401"/>
        <end position="416"/>
    </location>
</feature>
<keyword evidence="2" id="KW-0472">Membrane</keyword>
<dbReference type="PANTHER" id="PTHR30604">
    <property type="entry name" value="PROTEIN TRANSPORT PROTEIN HOFQ"/>
    <property type="match status" value="1"/>
</dbReference>
<dbReference type="GO" id="GO:0019867">
    <property type="term" value="C:outer membrane"/>
    <property type="evidence" value="ECO:0007669"/>
    <property type="project" value="InterPro"/>
</dbReference>
<protein>
    <recommendedName>
        <fullName evidence="6">Secretin/TonB short N-terminal domain-containing protein</fullName>
    </recommendedName>
</protein>
<proteinExistence type="predicted"/>
<feature type="chain" id="PRO_5014407447" description="Secretin/TonB short N-terminal domain-containing protein" evidence="5">
    <location>
        <begin position="19"/>
        <end position="639"/>
    </location>
</feature>
<evidence type="ECO:0000313" key="7">
    <source>
        <dbReference type="EMBL" id="AUR50874.1"/>
    </source>
</evidence>
<name>A0A2I7N340_9NEIS</name>
<reference evidence="8" key="1">
    <citation type="submission" date="2017-11" db="EMBL/GenBank/DDBJ databases">
        <authorList>
            <person name="Chan K.G."/>
            <person name="Lee L.S."/>
        </authorList>
    </citation>
    <scope>NUCLEOTIDE SEQUENCE [LARGE SCALE GENOMIC DNA]</scope>
    <source>
        <strain evidence="8">DSM 100970</strain>
    </source>
</reference>
<feature type="compositionally biased region" description="Polar residues" evidence="4">
    <location>
        <begin position="417"/>
        <end position="427"/>
    </location>
</feature>
<dbReference type="AlphaFoldDB" id="A0A2I7N340"/>
<dbReference type="RefSeq" id="WP_102950174.1">
    <property type="nucleotide sequence ID" value="NZ_CP024847.1"/>
</dbReference>
<sequence length="639" mass="68819">MRKILIIVISFLFNSAFAASISNVVSNVYERVQSLQFNFNSTPVTPKVFIAGNDLILDFYSTDYQQQQKNIEISQGYIHQITLVSVNDRTRAVVAGGARYKYKLESKSNAIVVQLSDQIGQSAMTQHQVGVIDLGDKKGATDYSITVSSIKFSRDDNGGGVVEVTYTGDTKLNLAKERLGNSLLVTLLGVNYNDSLFKKLDVTDFDSPIKYVNTKGAGGRLKIEIINRNSWDYALYQLQNKLVINVRNLAKTTGSSSIPTLKSGGSDKVSFNFQNIDVRALLQLLADFSGYNILVSDSVTGTISIKLNNVPWDQALQTILTAKGLDMRRDGNIIRIAPASELAAINKQQQDSQKSYEAVEPLDTLTIRLKYAQATTVQSMILRPATAGGGVNASVNTPNQPAGGTSSSPGASITGSNQPNQILSSRGSILTDSRTNTLIVNDTPSRLKEIKELVDKIDIPVKQVLIEARIVEATSYFEKDLGTRLLLAGVSGNLTIANTLENGVTINQQGINVISSGGAAGGTAGAGAATGAGGATGGASTFVNQNFGVNNGASLAAIFSPNSNTLIGLEVDALELQNQGRTISSPKVMTANYQPANIQQGYRFHINKLQVREIPTLLLSMQLYRCRLLRKLPMMVLFC</sequence>
<organism evidence="7 8">
    <name type="scientific">Aquella oligotrophica</name>
    <dbReference type="NCBI Taxonomy" id="2067065"/>
    <lineage>
        <taxon>Bacteria</taxon>
        <taxon>Pseudomonadati</taxon>
        <taxon>Pseudomonadota</taxon>
        <taxon>Betaproteobacteria</taxon>
        <taxon>Neisseriales</taxon>
        <taxon>Neisseriaceae</taxon>
        <taxon>Aquella</taxon>
    </lineage>
</organism>
<dbReference type="Pfam" id="PF11741">
    <property type="entry name" value="AMIN"/>
    <property type="match status" value="2"/>
</dbReference>
<dbReference type="Pfam" id="PF03958">
    <property type="entry name" value="Secretin_N"/>
    <property type="match status" value="1"/>
</dbReference>
<dbReference type="EMBL" id="CP024847">
    <property type="protein sequence ID" value="AUR50874.1"/>
    <property type="molecule type" value="Genomic_DNA"/>
</dbReference>
<accession>A0A2I7N340</accession>
<evidence type="ECO:0000256" key="1">
    <source>
        <dbReference type="ARBA" id="ARBA00022448"/>
    </source>
</evidence>
<keyword evidence="8" id="KW-1185">Reference proteome</keyword>
<dbReference type="KEGG" id="nba:CUN60_00675"/>
<evidence type="ECO:0000256" key="3">
    <source>
        <dbReference type="ARBA" id="ARBA00023237"/>
    </source>
</evidence>
<dbReference type="Gene3D" id="2.60.40.3470">
    <property type="match status" value="1"/>
</dbReference>
<dbReference type="SMART" id="SM00965">
    <property type="entry name" value="STN"/>
    <property type="match status" value="1"/>
</dbReference>
<evidence type="ECO:0000259" key="6">
    <source>
        <dbReference type="SMART" id="SM00965"/>
    </source>
</evidence>
<gene>
    <name evidence="7" type="ORF">CUN60_00675</name>
</gene>
<dbReference type="OrthoDB" id="9779724at2"/>
<keyword evidence="3" id="KW-0998">Cell outer membrane</keyword>
<dbReference type="Gene3D" id="3.30.1370.120">
    <property type="match status" value="1"/>
</dbReference>
<dbReference type="Gene3D" id="3.30.1370.130">
    <property type="match status" value="1"/>
</dbReference>
<feature type="signal peptide" evidence="5">
    <location>
        <begin position="1"/>
        <end position="18"/>
    </location>
</feature>
<dbReference type="PANTHER" id="PTHR30604:SF1">
    <property type="entry name" value="DNA UTILIZATION PROTEIN HOFQ"/>
    <property type="match status" value="1"/>
</dbReference>
<dbReference type="InterPro" id="IPR021731">
    <property type="entry name" value="AMIN_dom"/>
</dbReference>
<evidence type="ECO:0000256" key="5">
    <source>
        <dbReference type="SAM" id="SignalP"/>
    </source>
</evidence>
<evidence type="ECO:0000256" key="4">
    <source>
        <dbReference type="SAM" id="MobiDB-lite"/>
    </source>
</evidence>
<dbReference type="InterPro" id="IPR051808">
    <property type="entry name" value="Type_IV_pilus_biogenesis"/>
</dbReference>
<dbReference type="Pfam" id="PF07660">
    <property type="entry name" value="STN"/>
    <property type="match status" value="1"/>
</dbReference>
<evidence type="ECO:0000313" key="8">
    <source>
        <dbReference type="Proteomes" id="UP000236655"/>
    </source>
</evidence>
<feature type="domain" description="Secretin/TonB short N-terminal" evidence="6">
    <location>
        <begin position="291"/>
        <end position="339"/>
    </location>
</feature>